<evidence type="ECO:0000313" key="4">
    <source>
        <dbReference type="EMBL" id="CAG2240473.1"/>
    </source>
</evidence>
<dbReference type="InterPro" id="IPR032675">
    <property type="entry name" value="LRR_dom_sf"/>
</dbReference>
<dbReference type="Gene3D" id="3.80.10.10">
    <property type="entry name" value="Ribonuclease Inhibitor"/>
    <property type="match status" value="1"/>
</dbReference>
<organism evidence="4 5">
    <name type="scientific">Mytilus edulis</name>
    <name type="common">Blue mussel</name>
    <dbReference type="NCBI Taxonomy" id="6550"/>
    <lineage>
        <taxon>Eukaryota</taxon>
        <taxon>Metazoa</taxon>
        <taxon>Spiralia</taxon>
        <taxon>Lophotrochozoa</taxon>
        <taxon>Mollusca</taxon>
        <taxon>Bivalvia</taxon>
        <taxon>Autobranchia</taxon>
        <taxon>Pteriomorphia</taxon>
        <taxon>Mytilida</taxon>
        <taxon>Mytiloidea</taxon>
        <taxon>Mytilidae</taxon>
        <taxon>Mytilinae</taxon>
        <taxon>Mytilus</taxon>
    </lineage>
</organism>
<keyword evidence="1" id="KW-0433">Leucine-rich repeat</keyword>
<dbReference type="PANTHER" id="PTHR18849:SF0">
    <property type="entry name" value="CILIA- AND FLAGELLA-ASSOCIATED PROTEIN 410-RELATED"/>
    <property type="match status" value="1"/>
</dbReference>
<dbReference type="Pfam" id="PF12799">
    <property type="entry name" value="LRR_4"/>
    <property type="match status" value="1"/>
</dbReference>
<dbReference type="InterPro" id="IPR001611">
    <property type="entry name" value="Leu-rich_rpt"/>
</dbReference>
<dbReference type="EMBL" id="CAJPWZ010002562">
    <property type="protein sequence ID" value="CAG2240473.1"/>
    <property type="molecule type" value="Genomic_DNA"/>
</dbReference>
<dbReference type="SMART" id="SM00365">
    <property type="entry name" value="LRR_SD22"/>
    <property type="match status" value="2"/>
</dbReference>
<dbReference type="SUPFAM" id="SSF52058">
    <property type="entry name" value="L domain-like"/>
    <property type="match status" value="1"/>
</dbReference>
<proteinExistence type="predicted"/>
<name>A0A8S3UE53_MYTED</name>
<accession>A0A8S3UE53</accession>
<dbReference type="PROSITE" id="PS51450">
    <property type="entry name" value="LRR"/>
    <property type="match status" value="1"/>
</dbReference>
<dbReference type="InterPro" id="IPR025875">
    <property type="entry name" value="Leu-rich_rpt_4"/>
</dbReference>
<dbReference type="OrthoDB" id="10009520at2759"/>
<evidence type="ECO:0000256" key="1">
    <source>
        <dbReference type="ARBA" id="ARBA00022614"/>
    </source>
</evidence>
<keyword evidence="2" id="KW-0677">Repeat</keyword>
<dbReference type="AlphaFoldDB" id="A0A8S3UE53"/>
<evidence type="ECO:0000256" key="3">
    <source>
        <dbReference type="SAM" id="MobiDB-lite"/>
    </source>
</evidence>
<sequence length="346" mass="39610">MERTEEGLLKRKQRRLSDNGFTSSHEMIEDVESLEGTEEYNADSLFSQETEAYSQDIGGLDEVQAYNETDGDEPVPKMTKLKSVMKDANFIADILRDVDVSEIYDKLKDIRSNENRIEVVTNQLLERQSKIKAPAKPSMTGANLMKDFVKIIDSATKNMPALPVSAEDIEELLDASQNRKDRVDHVFSQILNLHFLKRKGHDDVIKDMKTVIVQCPGIPFNEISKMMLERKKETDRTQQLLDYFIPKRTDLHKSDSVVSVSALVKLTTIDFGNNRISTIENVSHLTALEEFWFNGNKISNFDDLKELAPIATLQTVYLERNPIYYDADKVFDPNYRRKINVSFTSA</sequence>
<comment type="caution">
    <text evidence="4">The sequence shown here is derived from an EMBL/GenBank/DDBJ whole genome shotgun (WGS) entry which is preliminary data.</text>
</comment>
<keyword evidence="5" id="KW-1185">Reference proteome</keyword>
<dbReference type="PANTHER" id="PTHR18849">
    <property type="entry name" value="LEUCINE RICH REPEAT PROTEIN"/>
    <property type="match status" value="1"/>
</dbReference>
<reference evidence="4" key="1">
    <citation type="submission" date="2021-03" db="EMBL/GenBank/DDBJ databases">
        <authorList>
            <person name="Bekaert M."/>
        </authorList>
    </citation>
    <scope>NUCLEOTIDE SEQUENCE</scope>
</reference>
<gene>
    <name evidence="4" type="ORF">MEDL_52783</name>
</gene>
<evidence type="ECO:0000313" key="5">
    <source>
        <dbReference type="Proteomes" id="UP000683360"/>
    </source>
</evidence>
<evidence type="ECO:0000256" key="2">
    <source>
        <dbReference type="ARBA" id="ARBA00022737"/>
    </source>
</evidence>
<dbReference type="Proteomes" id="UP000683360">
    <property type="component" value="Unassembled WGS sequence"/>
</dbReference>
<protein>
    <submittedName>
        <fullName evidence="4">PPP1R7</fullName>
    </submittedName>
</protein>
<feature type="region of interest" description="Disordered" evidence="3">
    <location>
        <begin position="1"/>
        <end position="35"/>
    </location>
</feature>